<comment type="caution">
    <text evidence="5">The sequence shown here is derived from an EMBL/GenBank/DDBJ whole genome shotgun (WGS) entry which is preliminary data.</text>
</comment>
<dbReference type="InterPro" id="IPR036291">
    <property type="entry name" value="NAD(P)-bd_dom_sf"/>
</dbReference>
<dbReference type="Pfam" id="PF22725">
    <property type="entry name" value="GFO_IDH_MocA_C3"/>
    <property type="match status" value="1"/>
</dbReference>
<sequence>MAAVRIGVLGCADIARRRMLPAMAAADGLEVAAIASRDAGRARELAGRFAARPVHGYAALLERDDVDAVYVPLPAALHAEWTEAALRAGKHVLAEKPLTTDPDATARLVELARRSGLALMENVMFVHHPQHEAVRTLVAEGAVGEPRAFHAMFAIPRLPDDDIRHRADLGGGALWDTGVYPVRAALHFLGDGLRVVGATLSSGPGRTVDTAGTALLAGPEGVGAQLTFGLDHAYRSTYEIWGSEGRISVDRAFTPPADFLPRVRLERRTGIQEIPLPADDQVARTVTAFVEAVRAGTAPDPVILRQAALVRAVREHAAA</sequence>
<dbReference type="Pfam" id="PF01408">
    <property type="entry name" value="GFO_IDH_MocA"/>
    <property type="match status" value="1"/>
</dbReference>
<proteinExistence type="inferred from homology"/>
<keyword evidence="6" id="KW-1185">Reference proteome</keyword>
<dbReference type="Gene3D" id="3.30.360.10">
    <property type="entry name" value="Dihydrodipicolinate Reductase, domain 2"/>
    <property type="match status" value="1"/>
</dbReference>
<dbReference type="InterPro" id="IPR000683">
    <property type="entry name" value="Gfo/Idh/MocA-like_OxRdtase_N"/>
</dbReference>
<feature type="domain" description="GFO/IDH/MocA-like oxidoreductase" evidence="4">
    <location>
        <begin position="132"/>
        <end position="247"/>
    </location>
</feature>
<protein>
    <submittedName>
        <fullName evidence="5">Gfo/Idh/MocA family oxidoreductase</fullName>
    </submittedName>
</protein>
<evidence type="ECO:0000256" key="1">
    <source>
        <dbReference type="ARBA" id="ARBA00010928"/>
    </source>
</evidence>
<dbReference type="InterPro" id="IPR055170">
    <property type="entry name" value="GFO_IDH_MocA-like_dom"/>
</dbReference>
<evidence type="ECO:0000313" key="5">
    <source>
        <dbReference type="EMBL" id="GAA5217968.1"/>
    </source>
</evidence>
<organism evidence="5 6">
    <name type="scientific">Streptomyces thinghirensis</name>
    <dbReference type="NCBI Taxonomy" id="551547"/>
    <lineage>
        <taxon>Bacteria</taxon>
        <taxon>Bacillati</taxon>
        <taxon>Actinomycetota</taxon>
        <taxon>Actinomycetes</taxon>
        <taxon>Kitasatosporales</taxon>
        <taxon>Streptomycetaceae</taxon>
        <taxon>Streptomyces</taxon>
    </lineage>
</organism>
<dbReference type="InterPro" id="IPR050984">
    <property type="entry name" value="Gfo/Idh/MocA_domain"/>
</dbReference>
<evidence type="ECO:0000259" key="3">
    <source>
        <dbReference type="Pfam" id="PF01408"/>
    </source>
</evidence>
<dbReference type="PANTHER" id="PTHR22604:SF105">
    <property type="entry name" value="TRANS-1,2-DIHYDROBENZENE-1,2-DIOL DEHYDROGENASE"/>
    <property type="match status" value="1"/>
</dbReference>
<dbReference type="SUPFAM" id="SSF55347">
    <property type="entry name" value="Glyceraldehyde-3-phosphate dehydrogenase-like, C-terminal domain"/>
    <property type="match status" value="1"/>
</dbReference>
<name>A0ABP9THU7_9ACTN</name>
<feature type="domain" description="Gfo/Idh/MocA-like oxidoreductase N-terminal" evidence="3">
    <location>
        <begin position="4"/>
        <end position="121"/>
    </location>
</feature>
<reference evidence="6" key="1">
    <citation type="journal article" date="2019" name="Int. J. Syst. Evol. Microbiol.">
        <title>The Global Catalogue of Microorganisms (GCM) 10K type strain sequencing project: providing services to taxonomists for standard genome sequencing and annotation.</title>
        <authorList>
            <consortium name="The Broad Institute Genomics Platform"/>
            <consortium name="The Broad Institute Genome Sequencing Center for Infectious Disease"/>
            <person name="Wu L."/>
            <person name="Ma J."/>
        </authorList>
    </citation>
    <scope>NUCLEOTIDE SEQUENCE [LARGE SCALE GENOMIC DNA]</scope>
    <source>
        <strain evidence="6">JCM 18306</strain>
    </source>
</reference>
<dbReference type="SUPFAM" id="SSF51735">
    <property type="entry name" value="NAD(P)-binding Rossmann-fold domains"/>
    <property type="match status" value="1"/>
</dbReference>
<evidence type="ECO:0000256" key="2">
    <source>
        <dbReference type="ARBA" id="ARBA00023002"/>
    </source>
</evidence>
<dbReference type="Proteomes" id="UP001499878">
    <property type="component" value="Unassembled WGS sequence"/>
</dbReference>
<dbReference type="RefSeq" id="WP_345638874.1">
    <property type="nucleotide sequence ID" value="NZ_BAABJR010000038.1"/>
</dbReference>
<keyword evidence="2" id="KW-0560">Oxidoreductase</keyword>
<comment type="similarity">
    <text evidence="1">Belongs to the Gfo/Idh/MocA family.</text>
</comment>
<gene>
    <name evidence="5" type="ORF">GCM10023323_76920</name>
</gene>
<dbReference type="PANTHER" id="PTHR22604">
    <property type="entry name" value="OXIDOREDUCTASES"/>
    <property type="match status" value="1"/>
</dbReference>
<evidence type="ECO:0000259" key="4">
    <source>
        <dbReference type="Pfam" id="PF22725"/>
    </source>
</evidence>
<accession>A0ABP9THU7</accession>
<dbReference type="Gene3D" id="3.40.50.720">
    <property type="entry name" value="NAD(P)-binding Rossmann-like Domain"/>
    <property type="match status" value="1"/>
</dbReference>
<dbReference type="EMBL" id="BAABJR010000038">
    <property type="protein sequence ID" value="GAA5217968.1"/>
    <property type="molecule type" value="Genomic_DNA"/>
</dbReference>
<evidence type="ECO:0000313" key="6">
    <source>
        <dbReference type="Proteomes" id="UP001499878"/>
    </source>
</evidence>